<dbReference type="RefSeq" id="WP_306389924.1">
    <property type="nucleotide sequence ID" value="NZ_JAVCAP010000021.1"/>
</dbReference>
<comment type="caution">
    <text evidence="3">The sequence shown here is derived from an EMBL/GenBank/DDBJ whole genome shotgun (WGS) entry which is preliminary data.</text>
</comment>
<evidence type="ECO:0000259" key="2">
    <source>
        <dbReference type="Pfam" id="PF07589"/>
    </source>
</evidence>
<dbReference type="Proteomes" id="UP001225906">
    <property type="component" value="Unassembled WGS sequence"/>
</dbReference>
<keyword evidence="4" id="KW-1185">Reference proteome</keyword>
<dbReference type="EMBL" id="JAVCAP010000021">
    <property type="protein sequence ID" value="MDP8568199.1"/>
    <property type="molecule type" value="Genomic_DNA"/>
</dbReference>
<organism evidence="3 4">
    <name type="scientific">Methylophilus aquaticus</name>
    <dbReference type="NCBI Taxonomy" id="1971610"/>
    <lineage>
        <taxon>Bacteria</taxon>
        <taxon>Pseudomonadati</taxon>
        <taxon>Pseudomonadota</taxon>
        <taxon>Betaproteobacteria</taxon>
        <taxon>Nitrosomonadales</taxon>
        <taxon>Methylophilaceae</taxon>
        <taxon>Methylophilus</taxon>
    </lineage>
</organism>
<feature type="domain" description="Ice-binding protein C-terminal" evidence="2">
    <location>
        <begin position="242"/>
        <end position="266"/>
    </location>
</feature>
<protein>
    <submittedName>
        <fullName evidence="3">PEP-CTERM sorting domain-containing protein</fullName>
    </submittedName>
</protein>
<evidence type="ECO:0000313" key="3">
    <source>
        <dbReference type="EMBL" id="MDP8568199.1"/>
    </source>
</evidence>
<keyword evidence="1" id="KW-0732">Signal</keyword>
<feature type="chain" id="PRO_5045762647" evidence="1">
    <location>
        <begin position="24"/>
        <end position="268"/>
    </location>
</feature>
<feature type="signal peptide" evidence="1">
    <location>
        <begin position="1"/>
        <end position="23"/>
    </location>
</feature>
<evidence type="ECO:0000256" key="1">
    <source>
        <dbReference type="SAM" id="SignalP"/>
    </source>
</evidence>
<sequence length="268" mass="26842">MKFQLKALTAALVLSAASLSAQAAMDTATSTGNGSFVLSMWNQASGTSATFDLGFNYNSFSDLVNQGTFNLAAGDYADAWSTFTSLSTSGTTKWAIFAGDNLGTARTVGSRGYYTTANSLDGMSQLSSTAAVSNVLAGFDVYVDANNNISTGNHSSVANGASTAALTAAAGAGSGLAYGSGKAGGAGPSAGAELDSSLQMLQILTQGTAAPTANFMADAGGTNYTFKLSSSGLLSVISVTTPVPEADSYAMLLAGLGLMGLVARRRKA</sequence>
<dbReference type="InterPro" id="IPR013424">
    <property type="entry name" value="Ice-binding_C"/>
</dbReference>
<dbReference type="Pfam" id="PF07589">
    <property type="entry name" value="PEP-CTERM"/>
    <property type="match status" value="1"/>
</dbReference>
<reference evidence="4" key="1">
    <citation type="journal article" date="2019" name="Int. J. Syst. Evol. Microbiol.">
        <title>The Global Catalogue of Microorganisms (GCM) 10K type strain sequencing project: providing services to taxonomists for standard genome sequencing and annotation.</title>
        <authorList>
            <consortium name="The Broad Institute Genomics Platform"/>
            <consortium name="The Broad Institute Genome Sequencing Center for Infectious Disease"/>
            <person name="Wu L."/>
            <person name="Ma J."/>
        </authorList>
    </citation>
    <scope>NUCLEOTIDE SEQUENCE [LARGE SCALE GENOMIC DNA]</scope>
    <source>
        <strain evidence="4">VKM B-3159</strain>
    </source>
</reference>
<accession>A0ABT9JUN4</accession>
<proteinExistence type="predicted"/>
<name>A0ABT9JUN4_9PROT</name>
<gene>
    <name evidence="3" type="ORF">Q9291_10105</name>
</gene>
<evidence type="ECO:0000313" key="4">
    <source>
        <dbReference type="Proteomes" id="UP001225906"/>
    </source>
</evidence>